<dbReference type="EMBL" id="FQWQ01000005">
    <property type="protein sequence ID" value="SHH88884.1"/>
    <property type="molecule type" value="Genomic_DNA"/>
</dbReference>
<dbReference type="Gene3D" id="3.30.565.10">
    <property type="entry name" value="Histidine kinase-like ATPase, C-terminal domain"/>
    <property type="match status" value="1"/>
</dbReference>
<feature type="domain" description="HAMP" evidence="12">
    <location>
        <begin position="312"/>
        <end position="365"/>
    </location>
</feature>
<keyword evidence="14" id="KW-1185">Reference proteome</keyword>
<dbReference type="GO" id="GO:0046983">
    <property type="term" value="F:protein dimerization activity"/>
    <property type="evidence" value="ECO:0007669"/>
    <property type="project" value="InterPro"/>
</dbReference>
<organism evidence="13 14">
    <name type="scientific">Chryseolinea serpens</name>
    <dbReference type="NCBI Taxonomy" id="947013"/>
    <lineage>
        <taxon>Bacteria</taxon>
        <taxon>Pseudomonadati</taxon>
        <taxon>Bacteroidota</taxon>
        <taxon>Cytophagia</taxon>
        <taxon>Cytophagales</taxon>
        <taxon>Fulvivirgaceae</taxon>
        <taxon>Chryseolinea</taxon>
    </lineage>
</organism>
<evidence type="ECO:0000256" key="7">
    <source>
        <dbReference type="ARBA" id="ARBA00022777"/>
    </source>
</evidence>
<dbReference type="InterPro" id="IPR011712">
    <property type="entry name" value="Sig_transdc_His_kin_sub3_dim/P"/>
</dbReference>
<dbReference type="AlphaFoldDB" id="A0A1M5WNZ7"/>
<sequence>MRNLNIFKKLFFSHTIIGLLAIVMLSAIVYVLVGEILIQRTLDQLSSINILKKELIENHFFRSQQNLEALSLEDKFLHVHHRLVQTKQAERDHDLSDLYNICRLYNFRNLHLFDADHTQLFSTDSTMYPDGLMQRVETVVAKEPNRLWIIDASPAIGDKQTFLFYYVPILEDQKRVGIVLVQENFEKIQRILLETTGMGSTGESYIVGDDYVMRSTSRFRLDAPPGSVRVETDAARNSFKQGSGRGIVTDYRGERALSVYRAADVPGLTWAIISEIDLSEAMEPIIRLRNYLIAITLIVLLFIVVVTYFVSNAIARPILQLREIIVTLSKGMIPSGSRHITSSDEVGQMANAIYQLTEGLERTTTFAKEIGAGNFNTTFTTLSDKDALGLALIHMRDALRSMNERELKSARERAAALLEGQENERRRIIKDLHDGVGQLLTAIRMRVDALDGSTVWKEEIKGHINDTIAEVKRISYNVMPQALVDFGLEAALKGLCDNVRKYATFTIDFRYIKEFEHSLNFEVNIALFRVAQEGLNNVVKHAQATHVNLHLLDNEDEVYMLLEDDGKGFDMHAAAHQGGQGLRNIKERAKLLDGSAEIHSSPGEGTVVEVHIPVV</sequence>
<dbReference type="SUPFAM" id="SSF55874">
    <property type="entry name" value="ATPase domain of HSP90 chaperone/DNA topoisomerase II/histidine kinase"/>
    <property type="match status" value="1"/>
</dbReference>
<keyword evidence="10" id="KW-0812">Transmembrane</keyword>
<dbReference type="Gene3D" id="1.10.8.500">
    <property type="entry name" value="HAMP domain in histidine kinase"/>
    <property type="match status" value="1"/>
</dbReference>
<keyword evidence="4" id="KW-0597">Phosphoprotein</keyword>
<evidence type="ECO:0000256" key="8">
    <source>
        <dbReference type="ARBA" id="ARBA00022840"/>
    </source>
</evidence>
<dbReference type="PROSITE" id="PS50109">
    <property type="entry name" value="HIS_KIN"/>
    <property type="match status" value="1"/>
</dbReference>
<evidence type="ECO:0000259" key="12">
    <source>
        <dbReference type="PROSITE" id="PS50885"/>
    </source>
</evidence>
<dbReference type="InterPro" id="IPR036890">
    <property type="entry name" value="HATPase_C_sf"/>
</dbReference>
<dbReference type="Gene3D" id="1.20.5.1930">
    <property type="match status" value="1"/>
</dbReference>
<dbReference type="InterPro" id="IPR003594">
    <property type="entry name" value="HATPase_dom"/>
</dbReference>
<evidence type="ECO:0000256" key="10">
    <source>
        <dbReference type="SAM" id="Phobius"/>
    </source>
</evidence>
<keyword evidence="10" id="KW-1133">Transmembrane helix</keyword>
<dbReference type="RefSeq" id="WP_073141766.1">
    <property type="nucleotide sequence ID" value="NZ_FQWQ01000005.1"/>
</dbReference>
<evidence type="ECO:0000256" key="3">
    <source>
        <dbReference type="ARBA" id="ARBA00012438"/>
    </source>
</evidence>
<protein>
    <recommendedName>
        <fullName evidence="3">histidine kinase</fullName>
        <ecNumber evidence="3">2.7.13.3</ecNumber>
    </recommendedName>
</protein>
<comment type="catalytic activity">
    <reaction evidence="1">
        <text>ATP + protein L-histidine = ADP + protein N-phospho-L-histidine.</text>
        <dbReference type="EC" id="2.7.13.3"/>
    </reaction>
</comment>
<evidence type="ECO:0000256" key="1">
    <source>
        <dbReference type="ARBA" id="ARBA00000085"/>
    </source>
</evidence>
<dbReference type="PANTHER" id="PTHR24421">
    <property type="entry name" value="NITRATE/NITRITE SENSOR PROTEIN NARX-RELATED"/>
    <property type="match status" value="1"/>
</dbReference>
<name>A0A1M5WNZ7_9BACT</name>
<dbReference type="Proteomes" id="UP000184212">
    <property type="component" value="Unassembled WGS sequence"/>
</dbReference>
<dbReference type="InterPro" id="IPR005467">
    <property type="entry name" value="His_kinase_dom"/>
</dbReference>
<dbReference type="CDD" id="cd16917">
    <property type="entry name" value="HATPase_UhpB-NarQ-NarX-like"/>
    <property type="match status" value="1"/>
</dbReference>
<evidence type="ECO:0000259" key="11">
    <source>
        <dbReference type="PROSITE" id="PS50109"/>
    </source>
</evidence>
<dbReference type="Pfam" id="PF02518">
    <property type="entry name" value="HATPase_c"/>
    <property type="match status" value="1"/>
</dbReference>
<dbReference type="PANTHER" id="PTHR24421:SF10">
    <property type="entry name" value="NITRATE_NITRITE SENSOR PROTEIN NARQ"/>
    <property type="match status" value="1"/>
</dbReference>
<evidence type="ECO:0000256" key="2">
    <source>
        <dbReference type="ARBA" id="ARBA00004370"/>
    </source>
</evidence>
<gene>
    <name evidence="13" type="ORF">SAMN04488109_5849</name>
</gene>
<dbReference type="InterPro" id="IPR050482">
    <property type="entry name" value="Sensor_HK_TwoCompSys"/>
</dbReference>
<dbReference type="GO" id="GO:0016020">
    <property type="term" value="C:membrane"/>
    <property type="evidence" value="ECO:0007669"/>
    <property type="project" value="UniProtKB-SubCell"/>
</dbReference>
<dbReference type="GO" id="GO:0000155">
    <property type="term" value="F:phosphorelay sensor kinase activity"/>
    <property type="evidence" value="ECO:0007669"/>
    <property type="project" value="InterPro"/>
</dbReference>
<keyword evidence="10" id="KW-0472">Membrane</keyword>
<dbReference type="CDD" id="cd18774">
    <property type="entry name" value="PDC2_HK_sensor"/>
    <property type="match status" value="1"/>
</dbReference>
<dbReference type="Pfam" id="PF07730">
    <property type="entry name" value="HisKA_3"/>
    <property type="match status" value="1"/>
</dbReference>
<dbReference type="OrthoDB" id="9760839at2"/>
<reference evidence="13 14" key="1">
    <citation type="submission" date="2016-11" db="EMBL/GenBank/DDBJ databases">
        <authorList>
            <person name="Jaros S."/>
            <person name="Januszkiewicz K."/>
            <person name="Wedrychowicz H."/>
        </authorList>
    </citation>
    <scope>NUCLEOTIDE SEQUENCE [LARGE SCALE GENOMIC DNA]</scope>
    <source>
        <strain evidence="13 14">DSM 24574</strain>
    </source>
</reference>
<evidence type="ECO:0000313" key="13">
    <source>
        <dbReference type="EMBL" id="SHH88884.1"/>
    </source>
</evidence>
<feature type="domain" description="Histidine kinase" evidence="11">
    <location>
        <begin position="527"/>
        <end position="615"/>
    </location>
</feature>
<keyword evidence="7 13" id="KW-0418">Kinase</keyword>
<feature type="transmembrane region" description="Helical" evidence="10">
    <location>
        <begin position="12"/>
        <end position="33"/>
    </location>
</feature>
<dbReference type="InterPro" id="IPR003660">
    <property type="entry name" value="HAMP_dom"/>
</dbReference>
<evidence type="ECO:0000256" key="5">
    <source>
        <dbReference type="ARBA" id="ARBA00022679"/>
    </source>
</evidence>
<keyword evidence="9" id="KW-0902">Two-component regulatory system</keyword>
<dbReference type="STRING" id="947013.SAMN04488109_5849"/>
<dbReference type="Gene3D" id="3.30.450.20">
    <property type="entry name" value="PAS domain"/>
    <property type="match status" value="1"/>
</dbReference>
<dbReference type="GO" id="GO:0005524">
    <property type="term" value="F:ATP binding"/>
    <property type="evidence" value="ECO:0007669"/>
    <property type="project" value="UniProtKB-KW"/>
</dbReference>
<keyword evidence="5" id="KW-0808">Transferase</keyword>
<evidence type="ECO:0000256" key="4">
    <source>
        <dbReference type="ARBA" id="ARBA00022553"/>
    </source>
</evidence>
<evidence type="ECO:0000313" key="14">
    <source>
        <dbReference type="Proteomes" id="UP000184212"/>
    </source>
</evidence>
<accession>A0A1M5WNZ7</accession>
<keyword evidence="8" id="KW-0067">ATP-binding</keyword>
<evidence type="ECO:0000256" key="6">
    <source>
        <dbReference type="ARBA" id="ARBA00022741"/>
    </source>
</evidence>
<evidence type="ECO:0000256" key="9">
    <source>
        <dbReference type="ARBA" id="ARBA00023012"/>
    </source>
</evidence>
<feature type="transmembrane region" description="Helical" evidence="10">
    <location>
        <begin position="291"/>
        <end position="310"/>
    </location>
</feature>
<dbReference type="PROSITE" id="PS50885">
    <property type="entry name" value="HAMP"/>
    <property type="match status" value="1"/>
</dbReference>
<comment type="subcellular location">
    <subcellularLocation>
        <location evidence="2">Membrane</location>
    </subcellularLocation>
</comment>
<proteinExistence type="predicted"/>
<keyword evidence="6" id="KW-0547">Nucleotide-binding</keyword>
<dbReference type="EC" id="2.7.13.3" evidence="3"/>